<evidence type="ECO:0000256" key="5">
    <source>
        <dbReference type="ARBA" id="ARBA00023242"/>
    </source>
</evidence>
<feature type="compositionally biased region" description="Basic residues" evidence="6">
    <location>
        <begin position="215"/>
        <end position="226"/>
    </location>
</feature>
<dbReference type="AlphaFoldDB" id="A0AA88DFS7"/>
<proteinExistence type="predicted"/>
<dbReference type="InterPro" id="IPR044810">
    <property type="entry name" value="WRKY_plant"/>
</dbReference>
<gene>
    <name evidence="8" type="ORF">TIFTF001_024064</name>
</gene>
<feature type="compositionally biased region" description="Basic and acidic residues" evidence="6">
    <location>
        <begin position="10"/>
        <end position="21"/>
    </location>
</feature>
<keyword evidence="4" id="KW-0804">Transcription</keyword>
<feature type="compositionally biased region" description="Low complexity" evidence="6">
    <location>
        <begin position="159"/>
        <end position="180"/>
    </location>
</feature>
<evidence type="ECO:0000256" key="2">
    <source>
        <dbReference type="ARBA" id="ARBA00023015"/>
    </source>
</evidence>
<dbReference type="Proteomes" id="UP001187192">
    <property type="component" value="Unassembled WGS sequence"/>
</dbReference>
<dbReference type="GO" id="GO:0003700">
    <property type="term" value="F:DNA-binding transcription factor activity"/>
    <property type="evidence" value="ECO:0007669"/>
    <property type="project" value="InterPro"/>
</dbReference>
<reference evidence="8" key="1">
    <citation type="submission" date="2023-07" db="EMBL/GenBank/DDBJ databases">
        <title>draft genome sequence of fig (Ficus carica).</title>
        <authorList>
            <person name="Takahashi T."/>
            <person name="Nishimura K."/>
        </authorList>
    </citation>
    <scope>NUCLEOTIDE SEQUENCE</scope>
</reference>
<dbReference type="EMBL" id="BTGU01000054">
    <property type="protein sequence ID" value="GMN54941.1"/>
    <property type="molecule type" value="Genomic_DNA"/>
</dbReference>
<dbReference type="PANTHER" id="PTHR31221">
    <property type="entry name" value="WRKY TRANSCRIPTION FACTOR PROTEIN 1-RELATED"/>
    <property type="match status" value="1"/>
</dbReference>
<evidence type="ECO:0000313" key="9">
    <source>
        <dbReference type="Proteomes" id="UP001187192"/>
    </source>
</evidence>
<dbReference type="InterPro" id="IPR036576">
    <property type="entry name" value="WRKY_dom_sf"/>
</dbReference>
<evidence type="ECO:0000313" key="8">
    <source>
        <dbReference type="EMBL" id="GMN54941.1"/>
    </source>
</evidence>
<evidence type="ECO:0000256" key="3">
    <source>
        <dbReference type="ARBA" id="ARBA00023125"/>
    </source>
</evidence>
<dbReference type="FunFam" id="2.20.25.80:FF:000003">
    <property type="entry name" value="WRKY transcription factor 57"/>
    <property type="match status" value="1"/>
</dbReference>
<dbReference type="GO" id="GO:0005634">
    <property type="term" value="C:nucleus"/>
    <property type="evidence" value="ECO:0007669"/>
    <property type="project" value="UniProtKB-SubCell"/>
</dbReference>
<evidence type="ECO:0000256" key="6">
    <source>
        <dbReference type="SAM" id="MobiDB-lite"/>
    </source>
</evidence>
<dbReference type="Pfam" id="PF03106">
    <property type="entry name" value="WRKY"/>
    <property type="match status" value="1"/>
</dbReference>
<evidence type="ECO:0000259" key="7">
    <source>
        <dbReference type="PROSITE" id="PS50811"/>
    </source>
</evidence>
<name>A0AA88DFS7_FICCA</name>
<sequence>MSNDHHHHHQESTHDPFRSYNHDPFNDINNHQFMIERFPFLQNHTNNSSIFYNYHHHHHHHPTTAAAAAAANDGFDPTSYLSYADCLHGSSMDHYNTLSRAFDMSCAASSSDVVSAQIDRLHDIDSTTVANHNDTKNSIQVMKGSGAVAGVGDQSAGTSENMSTPNSSISSSSNEAAGAAGDEDSGKSKKVEEDHKQTKESELDQDGDDEDKGASKKVTKTKKKEKRQREPRFAFLTKSEIDHLEDGYRWRKYGQKAVKNSPYPRSYYRCTTQKCNVKKRVERSFQDPSIVITTYEGQHNHHCPATLRGNAAAMLSPSLFASATASVGPSLPHDFFTQFLPINVNHNNHHNHNHNHNHNQGEVSSILYSNLAQQYRQQLQVPDFGLLQDLVPSFSRHKQEP</sequence>
<dbReference type="SMART" id="SM00774">
    <property type="entry name" value="WRKY"/>
    <property type="match status" value="1"/>
</dbReference>
<keyword evidence="9" id="KW-1185">Reference proteome</keyword>
<feature type="domain" description="WRKY" evidence="7">
    <location>
        <begin position="239"/>
        <end position="304"/>
    </location>
</feature>
<dbReference type="InterPro" id="IPR003657">
    <property type="entry name" value="WRKY_dom"/>
</dbReference>
<protein>
    <recommendedName>
        <fullName evidence="7">WRKY domain-containing protein</fullName>
    </recommendedName>
</protein>
<dbReference type="Gene3D" id="2.20.25.80">
    <property type="entry name" value="WRKY domain"/>
    <property type="match status" value="1"/>
</dbReference>
<dbReference type="SUPFAM" id="SSF118290">
    <property type="entry name" value="WRKY DNA-binding domain"/>
    <property type="match status" value="1"/>
</dbReference>
<dbReference type="PROSITE" id="PS50811">
    <property type="entry name" value="WRKY"/>
    <property type="match status" value="1"/>
</dbReference>
<comment type="subcellular location">
    <subcellularLocation>
        <location evidence="1">Nucleus</location>
    </subcellularLocation>
</comment>
<feature type="compositionally biased region" description="Basic and acidic residues" evidence="6">
    <location>
        <begin position="184"/>
        <end position="202"/>
    </location>
</feature>
<organism evidence="8 9">
    <name type="scientific">Ficus carica</name>
    <name type="common">Common fig</name>
    <dbReference type="NCBI Taxonomy" id="3494"/>
    <lineage>
        <taxon>Eukaryota</taxon>
        <taxon>Viridiplantae</taxon>
        <taxon>Streptophyta</taxon>
        <taxon>Embryophyta</taxon>
        <taxon>Tracheophyta</taxon>
        <taxon>Spermatophyta</taxon>
        <taxon>Magnoliopsida</taxon>
        <taxon>eudicotyledons</taxon>
        <taxon>Gunneridae</taxon>
        <taxon>Pentapetalae</taxon>
        <taxon>rosids</taxon>
        <taxon>fabids</taxon>
        <taxon>Rosales</taxon>
        <taxon>Moraceae</taxon>
        <taxon>Ficeae</taxon>
        <taxon>Ficus</taxon>
    </lineage>
</organism>
<comment type="caution">
    <text evidence="8">The sequence shown here is derived from an EMBL/GenBank/DDBJ whole genome shotgun (WGS) entry which is preliminary data.</text>
</comment>
<keyword evidence="2" id="KW-0805">Transcription regulation</keyword>
<keyword evidence="3" id="KW-0238">DNA-binding</keyword>
<feature type="region of interest" description="Disordered" evidence="6">
    <location>
        <begin position="1"/>
        <end position="21"/>
    </location>
</feature>
<keyword evidence="5" id="KW-0539">Nucleus</keyword>
<accession>A0AA88DFS7</accession>
<dbReference type="GO" id="GO:0043565">
    <property type="term" value="F:sequence-specific DNA binding"/>
    <property type="evidence" value="ECO:0007669"/>
    <property type="project" value="InterPro"/>
</dbReference>
<evidence type="ECO:0000256" key="4">
    <source>
        <dbReference type="ARBA" id="ARBA00023163"/>
    </source>
</evidence>
<evidence type="ECO:0000256" key="1">
    <source>
        <dbReference type="ARBA" id="ARBA00004123"/>
    </source>
</evidence>
<dbReference type="PANTHER" id="PTHR31221:SF358">
    <property type="entry name" value="WRKY TRANSCRIPTION FACTOR 71"/>
    <property type="match status" value="1"/>
</dbReference>
<feature type="region of interest" description="Disordered" evidence="6">
    <location>
        <begin position="148"/>
        <end position="231"/>
    </location>
</feature>